<dbReference type="InterPro" id="IPR037198">
    <property type="entry name" value="MutL_C_sf"/>
</dbReference>
<accession>A0AAJ0DJE7</accession>
<dbReference type="GO" id="GO:0016887">
    <property type="term" value="F:ATP hydrolysis activity"/>
    <property type="evidence" value="ECO:0007669"/>
    <property type="project" value="InterPro"/>
</dbReference>
<dbReference type="InterPro" id="IPR014790">
    <property type="entry name" value="MutL_C"/>
</dbReference>
<dbReference type="PANTHER" id="PTHR10073:SF47">
    <property type="entry name" value="DNA MISMATCH REPAIR PROTEIN MLH3"/>
    <property type="match status" value="1"/>
</dbReference>
<dbReference type="Gene3D" id="3.30.1370.100">
    <property type="entry name" value="MutL, C-terminal domain, regulatory subdomain"/>
    <property type="match status" value="1"/>
</dbReference>
<keyword evidence="5" id="KW-1185">Reference proteome</keyword>
<sequence>MARILPLNSDAISQIHSSKHITSIQDVVLSLLENSLDAGASKVDITANLRRGGCIVEDNGIGIASAEFQVSGGLGKMYHTSKRGPSEPTHGTSGTYLSSLATLSLLSIISCSEGDEGRSSLLVHQGKVISRQVSPVSAEELSSSAPYRTNITVKDLFGNMPVRVKQRALHLDDHSKEEKSWHELKRGIAALLLAWYRPCVVQLHDAETGRKIVQLSAQHPSTSHALTERSLKNLEGHRTKFDLRDTLPVLLQVGFAQAESRSSWTSVAASSPKVSVKGAINLLPAPTKQCQFLSIGIHPCNTDGALGDPYDAINKVFINSSFGCVEDSGAPLDDQEKDRRKHDRRYKSDGYTQKQLHGKKGVDKWPMFVLQVTLKDQSQPEVTAENVSDSSLLAIVEVLQATVTQWLEAHHFRPRKRGRRKNNDQSGAAGLSSSPQRSSTRLDTPTNIPTPGIKRASTESVTTSKKRKFVDMEGHIRHLDQGRPVSGPAPTTDFSSWSRIKSGRQNFYDQVWQQGRPATAPSDVAEMQTSPMTPPKAAFVLAPLEAGALSKTRDESTTSGKAASPSFPLTRPGVSKTSELWGSSDDYGSIDLEDFTLVAEAVELADPALGADTATTDETVEWTDPVTKQVFRVNARTGVVLPARHEVQPDAATGRAPTGKSARQGAAINMALTSAGQALSLSRRPRTSGKDSGSSWLPGFLKEWDNPTFTRQSEEPIYVASIDGPGLDVTELAGRRCTHHDHAKAFSESGTAGTAKLTKAALKTARVIRQVDRKFLLCQISNAEARSESDLLVLVDQHAASERVILERLFVELCSPADDTATIMARPPRTTLLDKPLRFEVSVAEHELLERQANRFAEWGIMYDLTRRQDSMSASQVRLPKAENLVIVKSLPPAIAERCAHFPNLIIDLLRSEIWSPSSTTKTTISSPEIEKEEHPWLRRLGSCPKGLIELINSRACRSAIMFNDKLSVPECEELLSDLSKCAFPFMCAHGRVSMVPLVDIGGVAHAGRLFAGGAEETGFVQAFSKWQTG</sequence>
<dbReference type="GO" id="GO:0032300">
    <property type="term" value="C:mismatch repair complex"/>
    <property type="evidence" value="ECO:0007669"/>
    <property type="project" value="InterPro"/>
</dbReference>
<feature type="region of interest" description="Disordered" evidence="2">
    <location>
        <begin position="678"/>
        <end position="697"/>
    </location>
</feature>
<dbReference type="Gene3D" id="3.30.1540.20">
    <property type="entry name" value="MutL, C-terminal domain, dimerisation subdomain"/>
    <property type="match status" value="1"/>
</dbReference>
<organism evidence="4 5">
    <name type="scientific">Extremus antarcticus</name>
    <dbReference type="NCBI Taxonomy" id="702011"/>
    <lineage>
        <taxon>Eukaryota</taxon>
        <taxon>Fungi</taxon>
        <taxon>Dikarya</taxon>
        <taxon>Ascomycota</taxon>
        <taxon>Pezizomycotina</taxon>
        <taxon>Dothideomycetes</taxon>
        <taxon>Dothideomycetidae</taxon>
        <taxon>Mycosphaerellales</taxon>
        <taxon>Extremaceae</taxon>
        <taxon>Extremus</taxon>
    </lineage>
</organism>
<comment type="similarity">
    <text evidence="1">Belongs to the DNA mismatch repair MutL/HexB family.</text>
</comment>
<dbReference type="Proteomes" id="UP001271007">
    <property type="component" value="Unassembled WGS sequence"/>
</dbReference>
<evidence type="ECO:0000259" key="3">
    <source>
        <dbReference type="SMART" id="SM00853"/>
    </source>
</evidence>
<feature type="region of interest" description="Disordered" evidence="2">
    <location>
        <begin position="328"/>
        <end position="358"/>
    </location>
</feature>
<reference evidence="4" key="1">
    <citation type="submission" date="2023-04" db="EMBL/GenBank/DDBJ databases">
        <title>Black Yeasts Isolated from many extreme environments.</title>
        <authorList>
            <person name="Coleine C."/>
            <person name="Stajich J.E."/>
            <person name="Selbmann L."/>
        </authorList>
    </citation>
    <scope>NUCLEOTIDE SEQUENCE</scope>
    <source>
        <strain evidence="4">CCFEE 5312</strain>
    </source>
</reference>
<dbReference type="Pfam" id="PF13589">
    <property type="entry name" value="HATPase_c_3"/>
    <property type="match status" value="1"/>
</dbReference>
<proteinExistence type="inferred from homology"/>
<dbReference type="GO" id="GO:0006298">
    <property type="term" value="P:mismatch repair"/>
    <property type="evidence" value="ECO:0007669"/>
    <property type="project" value="InterPro"/>
</dbReference>
<dbReference type="SUPFAM" id="SSF118116">
    <property type="entry name" value="DNA mismatch repair protein MutL"/>
    <property type="match status" value="1"/>
</dbReference>
<feature type="region of interest" description="Disordered" evidence="2">
    <location>
        <begin position="550"/>
        <end position="577"/>
    </location>
</feature>
<comment type="caution">
    <text evidence="4">The sequence shown here is derived from an EMBL/GenBank/DDBJ whole genome shotgun (WGS) entry which is preliminary data.</text>
</comment>
<dbReference type="InterPro" id="IPR038973">
    <property type="entry name" value="MutL/Mlh/Pms-like"/>
</dbReference>
<dbReference type="InterPro" id="IPR042120">
    <property type="entry name" value="MutL_C_dimsub"/>
</dbReference>
<dbReference type="InterPro" id="IPR042121">
    <property type="entry name" value="MutL_C_regsub"/>
</dbReference>
<protein>
    <submittedName>
        <fullName evidence="4">DNA mismatch repair protein</fullName>
    </submittedName>
</protein>
<dbReference type="SMART" id="SM00853">
    <property type="entry name" value="MutL_C"/>
    <property type="match status" value="1"/>
</dbReference>
<dbReference type="InterPro" id="IPR036890">
    <property type="entry name" value="HATPase_C_sf"/>
</dbReference>
<dbReference type="PANTHER" id="PTHR10073">
    <property type="entry name" value="DNA MISMATCH REPAIR PROTEIN MLH, PMS, MUTL"/>
    <property type="match status" value="1"/>
</dbReference>
<dbReference type="AlphaFoldDB" id="A0AAJ0DJE7"/>
<dbReference type="GO" id="GO:0140664">
    <property type="term" value="F:ATP-dependent DNA damage sensor activity"/>
    <property type="evidence" value="ECO:0007669"/>
    <property type="project" value="InterPro"/>
</dbReference>
<feature type="domain" description="MutL C-terminal dimerisation" evidence="3">
    <location>
        <begin position="767"/>
        <end position="967"/>
    </location>
</feature>
<dbReference type="Gene3D" id="3.30.565.10">
    <property type="entry name" value="Histidine kinase-like ATPase, C-terminal domain"/>
    <property type="match status" value="1"/>
</dbReference>
<name>A0AAJ0DJE7_9PEZI</name>
<dbReference type="SUPFAM" id="SSF55874">
    <property type="entry name" value="ATPase domain of HSP90 chaperone/DNA topoisomerase II/histidine kinase"/>
    <property type="match status" value="1"/>
</dbReference>
<feature type="compositionally biased region" description="Polar residues" evidence="2">
    <location>
        <begin position="431"/>
        <end position="449"/>
    </location>
</feature>
<feature type="region of interest" description="Disordered" evidence="2">
    <location>
        <begin position="412"/>
        <end position="466"/>
    </location>
</feature>
<gene>
    <name evidence="4" type="primary">MLH3</name>
    <name evidence="4" type="ORF">LTR09_003802</name>
</gene>
<dbReference type="GO" id="GO:0005524">
    <property type="term" value="F:ATP binding"/>
    <property type="evidence" value="ECO:0007669"/>
    <property type="project" value="InterPro"/>
</dbReference>
<evidence type="ECO:0000256" key="2">
    <source>
        <dbReference type="SAM" id="MobiDB-lite"/>
    </source>
</evidence>
<evidence type="ECO:0000256" key="1">
    <source>
        <dbReference type="ARBA" id="ARBA00006082"/>
    </source>
</evidence>
<evidence type="ECO:0000313" key="4">
    <source>
        <dbReference type="EMBL" id="KAK3055249.1"/>
    </source>
</evidence>
<evidence type="ECO:0000313" key="5">
    <source>
        <dbReference type="Proteomes" id="UP001271007"/>
    </source>
</evidence>
<dbReference type="EMBL" id="JAWDJX010000009">
    <property type="protein sequence ID" value="KAK3055249.1"/>
    <property type="molecule type" value="Genomic_DNA"/>
</dbReference>